<dbReference type="GO" id="GO:0030992">
    <property type="term" value="C:intraciliary transport particle B"/>
    <property type="evidence" value="ECO:0007669"/>
    <property type="project" value="TreeGrafter"/>
</dbReference>
<dbReference type="AlphaFoldDB" id="W7TQT8"/>
<keyword evidence="4" id="KW-0966">Cell projection</keyword>
<evidence type="ECO:0000313" key="4">
    <source>
        <dbReference type="EMBL" id="EWM22806.1"/>
    </source>
</evidence>
<dbReference type="Proteomes" id="UP000019335">
    <property type="component" value="Unassembled WGS sequence"/>
</dbReference>
<reference evidence="4 5" key="1">
    <citation type="journal article" date="2014" name="Mol. Plant">
        <title>Chromosome Scale Genome Assembly and Transcriptome Profiling of Nannochloropsis gaditana in Nitrogen Depletion.</title>
        <authorList>
            <person name="Corteggiani Carpinelli E."/>
            <person name="Telatin A."/>
            <person name="Vitulo N."/>
            <person name="Forcato C."/>
            <person name="D'Angelo M."/>
            <person name="Schiavon R."/>
            <person name="Vezzi A."/>
            <person name="Giacometti G.M."/>
            <person name="Morosinotto T."/>
            <person name="Valle G."/>
        </authorList>
    </citation>
    <scope>NUCLEOTIDE SEQUENCE [LARGE SCALE GENOMIC DNA]</scope>
    <source>
        <strain evidence="4 5">B-31</strain>
    </source>
</reference>
<proteinExistence type="predicted"/>
<name>W7TQT8_9STRA</name>
<evidence type="ECO:0000259" key="3">
    <source>
        <dbReference type="Pfam" id="PF23355"/>
    </source>
</evidence>
<dbReference type="Pfam" id="PF23352">
    <property type="entry name" value="IFT52_central"/>
    <property type="match status" value="1"/>
</dbReference>
<gene>
    <name evidence="4" type="ORF">Naga_100178g7</name>
</gene>
<feature type="domain" description="IFT52 GIFT" evidence="3">
    <location>
        <begin position="113"/>
        <end position="269"/>
    </location>
</feature>
<feature type="region of interest" description="Disordered" evidence="1">
    <location>
        <begin position="197"/>
        <end position="225"/>
    </location>
</feature>
<dbReference type="GO" id="GO:0060271">
    <property type="term" value="P:cilium assembly"/>
    <property type="evidence" value="ECO:0007669"/>
    <property type="project" value="TreeGrafter"/>
</dbReference>
<evidence type="ECO:0000256" key="1">
    <source>
        <dbReference type="SAM" id="MobiDB-lite"/>
    </source>
</evidence>
<protein>
    <submittedName>
        <fullName evidence="4">Intraflagellar transport protein 52</fullName>
    </submittedName>
</protein>
<evidence type="ECO:0000313" key="5">
    <source>
        <dbReference type="Proteomes" id="UP000019335"/>
    </source>
</evidence>
<keyword evidence="5" id="KW-1185">Reference proteome</keyword>
<feature type="region of interest" description="Disordered" evidence="1">
    <location>
        <begin position="1"/>
        <end position="23"/>
    </location>
</feature>
<dbReference type="PANTHER" id="PTHR12969:SF7">
    <property type="entry name" value="INTRAFLAGELLAR TRANSPORT PROTEIN 52 HOMOLOG"/>
    <property type="match status" value="1"/>
</dbReference>
<evidence type="ECO:0000259" key="2">
    <source>
        <dbReference type="Pfam" id="PF23352"/>
    </source>
</evidence>
<dbReference type="PANTHER" id="PTHR12969">
    <property type="entry name" value="NGD5/OSM-6/IFT52"/>
    <property type="match status" value="1"/>
</dbReference>
<dbReference type="CDD" id="cd23683">
    <property type="entry name" value="IFT52_CTD"/>
    <property type="match status" value="1"/>
</dbReference>
<dbReference type="GO" id="GO:0005929">
    <property type="term" value="C:cilium"/>
    <property type="evidence" value="ECO:0007669"/>
    <property type="project" value="TreeGrafter"/>
</dbReference>
<organism evidence="4 5">
    <name type="scientific">Nannochloropsis gaditana</name>
    <dbReference type="NCBI Taxonomy" id="72520"/>
    <lineage>
        <taxon>Eukaryota</taxon>
        <taxon>Sar</taxon>
        <taxon>Stramenopiles</taxon>
        <taxon>Ochrophyta</taxon>
        <taxon>Eustigmatophyceae</taxon>
        <taxon>Eustigmatales</taxon>
        <taxon>Monodopsidaceae</taxon>
        <taxon>Nannochloropsis</taxon>
    </lineage>
</organism>
<feature type="region of interest" description="Disordered" evidence="1">
    <location>
        <begin position="267"/>
        <end position="313"/>
    </location>
</feature>
<sequence>MHSEQSGHSSQSNASSGNYSSNRKLDGCNVARLTYQPHPGQAPLEERHNHVVFNAVKGENYQNMKRLFRRLRRAGLKVTINKHSDVPSILVREGQHVGIRPDASHGAPALSLPSLAVFACPQSAFTTHEEQALSRFLLVEGQSVLLLLSEGVGNNQCGSEEGPSSLLNRWLQPWGMHAHHDAVLRRRRHPRFPHPKEVFLSLSSLPETEDDQAGKDERQEEEGDPGFSFVYPYGCSLSVAPPAKVLLSSGPYSYPAHRPVLAAWEGRAEGEDGGEGKGAGRRGEAGKEEEEWLNGGERGKGRGGGGAGGGGRRGGRLVVLGAADMWTDAWLDQEDNGWLADVIFRWLLHREPDAESSAPPSNLGQASFSHDRSPSRLVQLLFCGDARPEQERAHDPALPPSLQPRLCTPRVRDLAQQLRPCLQGKMYSTPQSHVDLNNLLNPPDEGGREGGRGRGKAGVPPGEEPPLYALRPNTLLPEVLATHHALGLEPEHPLRPVAPEFVCPQPPLRLAVFPPSFAPPPPPTLEQFDLDQVFASPRTQLARLFHKCASSRLEGAKEGSREDLSYFVREAAEVRGGDKERNWRKS</sequence>
<dbReference type="InterPro" id="IPR055458">
    <property type="entry name" value="IFT52_GIFT"/>
</dbReference>
<keyword evidence="4" id="KW-0969">Cilium</keyword>
<dbReference type="EMBL" id="AZIL01002074">
    <property type="protein sequence ID" value="EWM22806.1"/>
    <property type="molecule type" value="Genomic_DNA"/>
</dbReference>
<dbReference type="InterPro" id="IPR055460">
    <property type="entry name" value="IFT52_central"/>
</dbReference>
<dbReference type="InterPro" id="IPR039975">
    <property type="entry name" value="IFT52"/>
</dbReference>
<comment type="caution">
    <text evidence="4">The sequence shown here is derived from an EMBL/GenBank/DDBJ whole genome shotgun (WGS) entry which is preliminary data.</text>
</comment>
<dbReference type="GO" id="GO:0005814">
    <property type="term" value="C:centriole"/>
    <property type="evidence" value="ECO:0007669"/>
    <property type="project" value="TreeGrafter"/>
</dbReference>
<feature type="compositionally biased region" description="Gly residues" evidence="1">
    <location>
        <begin position="302"/>
        <end position="312"/>
    </location>
</feature>
<feature type="compositionally biased region" description="Low complexity" evidence="1">
    <location>
        <begin position="1"/>
        <end position="21"/>
    </location>
</feature>
<feature type="domain" description="IFT52 central" evidence="2">
    <location>
        <begin position="473"/>
        <end position="523"/>
    </location>
</feature>
<feature type="domain" description="IFT52 GIFT" evidence="3">
    <location>
        <begin position="313"/>
        <end position="350"/>
    </location>
</feature>
<keyword evidence="4" id="KW-0282">Flagellum</keyword>
<dbReference type="OrthoDB" id="10259368at2759"/>
<accession>W7TQT8</accession>
<dbReference type="GO" id="GO:0042073">
    <property type="term" value="P:intraciliary transport"/>
    <property type="evidence" value="ECO:0007669"/>
    <property type="project" value="TreeGrafter"/>
</dbReference>
<dbReference type="Gene3D" id="6.10.250.2800">
    <property type="match status" value="1"/>
</dbReference>
<dbReference type="Pfam" id="PF23355">
    <property type="entry name" value="IFT52_GIFT"/>
    <property type="match status" value="2"/>
</dbReference>
<feature type="region of interest" description="Disordered" evidence="1">
    <location>
        <begin position="432"/>
        <end position="465"/>
    </location>
</feature>